<evidence type="ECO:0000313" key="3">
    <source>
        <dbReference type="Proteomes" id="UP001164459"/>
    </source>
</evidence>
<dbReference type="Pfam" id="PF25863">
    <property type="entry name" value="PglZ_C"/>
    <property type="match status" value="1"/>
</dbReference>
<evidence type="ECO:0000313" key="2">
    <source>
        <dbReference type="EMBL" id="WAS95055.1"/>
    </source>
</evidence>
<evidence type="ECO:0000259" key="1">
    <source>
        <dbReference type="Pfam" id="PF25863"/>
    </source>
</evidence>
<dbReference type="InterPro" id="IPR058882">
    <property type="entry name" value="PglZ_C"/>
</dbReference>
<accession>A0ABY7H703</accession>
<sequence>METPLLSEADVRLEVERLFRRDHRSKLLALFGRGQPGRIELDGLKWEIIPTACELELRSKLPAPGAPSASGRVYLIDWVEDALPLDISCRLAGGRIYHVARDARLAALFGARQVDQGLASTAIARLVLSGGVDGLRKITGLRLTTTDLWTRVLEARFGIPESSLDSGAAWLRWARSSDAGPAFARACEGDDLLRAVRHELLGWLEERLGSVGVLGFRAWELGLVDRALQALLLLAAVEQNGDAYLRGLVNGQIASIAPGLANEVRGAYASGSAQSLLETVLSVEDEADRRLLEGAQQHAMSGGASALATASDWLPAGHASREAAVAEALTKFIDAPSAEALEAVLAVFDHLSAHRLDHAIRRSEHIEARKMAARLSAWLLARRVRPQLPEHGSPWQPALELARRYTEEGGFLDWARQSLRGMRGAGGALMAAVRRLSVAVDAVARADDQRFATAYVSWVDAGKPSNEVLPIEHVTKRIVAQFLKGGEHRRLLLVLMDGMSYAAAVQVLQRLRDQRRWSPIAWRLSGWNGQLPIPPVLAAAPTLTEVSRAALFAGVADPRFGDQGTDKDEARWASNPHVRDLVGEEPLKVFFRREIHAGHELIEEVKQAIAGDQRVVAVVVNAIDEQLKGSLQVAVDYSKTPILPLEALLSAADGAERAVLLVADHGHVAGDAMRVVAGRIPARREGGARWRALAEGEQPQDGEVLLPRTSWKPRGAAGVAALWDTAQANRAPHYGEHGGLSLAEAVAPAFLIAPEWLDRVAGDDVELSCRVLPEPDWWTLKIARPAVTSVAPVEEPSTPAKAQLKLIAEEPAKMPTASSPPASTELALVGRLRASKLFTQQVAGVPKPDAERILTWLAVLVEAGGSLAAADFAWLCGVRPHQVGGVVARMGVLNADGFAIVEHDVAGRRIVLHKARLLSQFGVTE</sequence>
<dbReference type="Proteomes" id="UP001164459">
    <property type="component" value="Chromosome"/>
</dbReference>
<keyword evidence="3" id="KW-1185">Reference proteome</keyword>
<dbReference type="RefSeq" id="WP_269037387.1">
    <property type="nucleotide sequence ID" value="NZ_CP114040.1"/>
</dbReference>
<name>A0ABY7H703_9BACT</name>
<proteinExistence type="predicted"/>
<gene>
    <name evidence="2" type="primary">pglZ</name>
    <name evidence="2" type="ORF">O0S08_02740</name>
</gene>
<dbReference type="InterPro" id="IPR047992">
    <property type="entry name" value="BREX_PglZ"/>
</dbReference>
<organism evidence="2 3">
    <name type="scientific">Nannocystis punicea</name>
    <dbReference type="NCBI Taxonomy" id="2995304"/>
    <lineage>
        <taxon>Bacteria</taxon>
        <taxon>Pseudomonadati</taxon>
        <taxon>Myxococcota</taxon>
        <taxon>Polyangia</taxon>
        <taxon>Nannocystales</taxon>
        <taxon>Nannocystaceae</taxon>
        <taxon>Nannocystis</taxon>
    </lineage>
</organism>
<feature type="domain" description="Alkaline phosphatase-like protein PglZ C-terminal" evidence="1">
    <location>
        <begin position="826"/>
        <end position="922"/>
    </location>
</feature>
<dbReference type="NCBIfam" id="NF033446">
    <property type="entry name" value="BREX_PglZ_2"/>
    <property type="match status" value="1"/>
</dbReference>
<dbReference type="Pfam" id="PF08665">
    <property type="entry name" value="PglZ"/>
    <property type="match status" value="1"/>
</dbReference>
<protein>
    <submittedName>
        <fullName evidence="2">BREX-2 system phosphatase PglZ</fullName>
    </submittedName>
</protein>
<dbReference type="EMBL" id="CP114040">
    <property type="protein sequence ID" value="WAS95055.1"/>
    <property type="molecule type" value="Genomic_DNA"/>
</dbReference>
<reference evidence="2" key="1">
    <citation type="submission" date="2022-11" db="EMBL/GenBank/DDBJ databases">
        <title>Minimal conservation of predation-associated metabolite biosynthetic gene clusters underscores biosynthetic potential of Myxococcota including descriptions for ten novel species: Archangium lansinium sp. nov., Myxococcus landrumus sp. nov., Nannocystis bai.</title>
        <authorList>
            <person name="Ahearne A."/>
            <person name="Stevens C."/>
            <person name="Dowd S."/>
        </authorList>
    </citation>
    <scope>NUCLEOTIDE SEQUENCE</scope>
    <source>
        <strain evidence="2">Fl3</strain>
    </source>
</reference>